<dbReference type="RefSeq" id="WP_128387927.1">
    <property type="nucleotide sequence ID" value="NZ_SBII01000001.1"/>
</dbReference>
<evidence type="ECO:0000313" key="2">
    <source>
        <dbReference type="Proteomes" id="UP000287527"/>
    </source>
</evidence>
<proteinExistence type="predicted"/>
<name>A0A3S3U4Y3_9FLAO</name>
<evidence type="ECO:0008006" key="3">
    <source>
        <dbReference type="Google" id="ProtNLM"/>
    </source>
</evidence>
<evidence type="ECO:0000313" key="1">
    <source>
        <dbReference type="EMBL" id="RWX03371.1"/>
    </source>
</evidence>
<dbReference type="AlphaFoldDB" id="A0A3S3U4Y3"/>
<dbReference type="InterPro" id="IPR027417">
    <property type="entry name" value="P-loop_NTPase"/>
</dbReference>
<organism evidence="1 2">
    <name type="scientific">Flavobacterium cerinum</name>
    <dbReference type="NCBI Taxonomy" id="2502784"/>
    <lineage>
        <taxon>Bacteria</taxon>
        <taxon>Pseudomonadati</taxon>
        <taxon>Bacteroidota</taxon>
        <taxon>Flavobacteriia</taxon>
        <taxon>Flavobacteriales</taxon>
        <taxon>Flavobacteriaceae</taxon>
        <taxon>Flavobacterium</taxon>
    </lineage>
</organism>
<keyword evidence="2" id="KW-1185">Reference proteome</keyword>
<sequence>MAAPIITKRDYNEWLVFCQTVQNSTAVNLFEPADVQEARKKRALKDYNYFVKEYYPTYADADCADWQIEFANECLKDPNFFGIAEWPREHAKSVHITIIIPMWLIAHGELTGMILMGKNENDACNLLSDVQAQLQFNELFAHDFGVQYNFGSWTDGDFTTKDGIRFLAIGRDQTPRGARKGEKRPNYGVIDDIDDDEIVHNQKRVGKIVKRILGAFYFALSIKGARLCMGGNRIHSQSILAHIVGDTKPGAKKRPGIFHSKVKALTDIKYDAMGNIISAKVAWWQRYSLEEIVRKINKAGPVLAKQEFFHETEIEGKLFLNRYFKFVTLPKLRRMQVIIGYFDPSFENSVTSDFKAVSVWGLLNEKRYCIKRYTRRSELEDVFQWMINFEKKLPAGVAVIWYVEKQFFTRPIKLALARIKRKNGNYPLNVIEDDRNKPNKFSRIVKMTPEYAAGNVYYNIDEENDPDMVEGNMQVRGIEPGYNTPDDAPDSDEGGWFYLDQHLSMPAEDMEGSANIGKRERNENNAY</sequence>
<dbReference type="Gene3D" id="3.40.50.300">
    <property type="entry name" value="P-loop containing nucleotide triphosphate hydrolases"/>
    <property type="match status" value="1"/>
</dbReference>
<dbReference type="EMBL" id="SBII01000001">
    <property type="protein sequence ID" value="RWX03371.1"/>
    <property type="molecule type" value="Genomic_DNA"/>
</dbReference>
<protein>
    <recommendedName>
        <fullName evidence="3">Terminase</fullName>
    </recommendedName>
</protein>
<gene>
    <name evidence="1" type="ORF">EPI11_00130</name>
</gene>
<dbReference type="Proteomes" id="UP000287527">
    <property type="component" value="Unassembled WGS sequence"/>
</dbReference>
<comment type="caution">
    <text evidence="1">The sequence shown here is derived from an EMBL/GenBank/DDBJ whole genome shotgun (WGS) entry which is preliminary data.</text>
</comment>
<dbReference type="OrthoDB" id="1327410at2"/>
<accession>A0A3S3U4Y3</accession>
<reference evidence="1 2" key="1">
    <citation type="submission" date="2019-01" db="EMBL/GenBank/DDBJ databases">
        <title>Flavobacterium sp. nov.,isolated from freshwater.</title>
        <authorList>
            <person name="Zhang R."/>
            <person name="Du Z.-J."/>
        </authorList>
    </citation>
    <scope>NUCLEOTIDE SEQUENCE [LARGE SCALE GENOMIC DNA]</scope>
    <source>
        <strain evidence="1 2">1E403</strain>
    </source>
</reference>